<dbReference type="Proteomes" id="UP001359559">
    <property type="component" value="Unassembled WGS sequence"/>
</dbReference>
<reference evidence="9 10" key="1">
    <citation type="submission" date="2024-01" db="EMBL/GenBank/DDBJ databases">
        <title>The genomes of 5 underutilized Papilionoideae crops provide insights into root nodulation and disease resistance.</title>
        <authorList>
            <person name="Yuan L."/>
        </authorList>
    </citation>
    <scope>NUCLEOTIDE SEQUENCE [LARGE SCALE GENOMIC DNA]</scope>
    <source>
        <strain evidence="9">LY-2023</strain>
        <tissue evidence="9">Leaf</tissue>
    </source>
</reference>
<dbReference type="PROSITE" id="PS50005">
    <property type="entry name" value="TPR"/>
    <property type="match status" value="1"/>
</dbReference>
<evidence type="ECO:0000313" key="9">
    <source>
        <dbReference type="EMBL" id="KAK7303572.1"/>
    </source>
</evidence>
<comment type="caution">
    <text evidence="9">The sequence shown here is derived from an EMBL/GenBank/DDBJ whole genome shotgun (WGS) entry which is preliminary data.</text>
</comment>
<evidence type="ECO:0000256" key="3">
    <source>
        <dbReference type="ARBA" id="ARBA00022803"/>
    </source>
</evidence>
<feature type="repeat" description="TPR" evidence="7">
    <location>
        <begin position="192"/>
        <end position="225"/>
    </location>
</feature>
<dbReference type="PANTHER" id="PTHR36326:SF4">
    <property type="entry name" value="PROTEIN POLLENLESS 3-LIKE 1"/>
    <property type="match status" value="1"/>
</dbReference>
<dbReference type="InterPro" id="IPR044961">
    <property type="entry name" value="MS5/SDI1"/>
</dbReference>
<feature type="compositionally biased region" description="Polar residues" evidence="8">
    <location>
        <begin position="543"/>
        <end position="563"/>
    </location>
</feature>
<keyword evidence="5" id="KW-0539">Nucleus</keyword>
<evidence type="ECO:0000256" key="8">
    <source>
        <dbReference type="SAM" id="MobiDB-lite"/>
    </source>
</evidence>
<evidence type="ECO:0000256" key="6">
    <source>
        <dbReference type="ARBA" id="ARBA00025750"/>
    </source>
</evidence>
<dbReference type="InterPro" id="IPR019734">
    <property type="entry name" value="TPR_rpt"/>
</dbReference>
<feature type="compositionally biased region" description="Basic and acidic residues" evidence="8">
    <location>
        <begin position="512"/>
        <end position="525"/>
    </location>
</feature>
<evidence type="ECO:0000256" key="7">
    <source>
        <dbReference type="PROSITE-ProRule" id="PRU00339"/>
    </source>
</evidence>
<feature type="region of interest" description="Disordered" evidence="8">
    <location>
        <begin position="304"/>
        <end position="362"/>
    </location>
</feature>
<feature type="region of interest" description="Disordered" evidence="8">
    <location>
        <begin position="506"/>
        <end position="568"/>
    </location>
</feature>
<dbReference type="Gene3D" id="1.25.40.10">
    <property type="entry name" value="Tetratricopeptide repeat domain"/>
    <property type="match status" value="1"/>
</dbReference>
<dbReference type="EMBL" id="JAYKXN010000003">
    <property type="protein sequence ID" value="KAK7303572.1"/>
    <property type="molecule type" value="Genomic_DNA"/>
</dbReference>
<dbReference type="SMART" id="SM00028">
    <property type="entry name" value="TPR"/>
    <property type="match status" value="2"/>
</dbReference>
<dbReference type="PANTHER" id="PTHR36326">
    <property type="entry name" value="PROTEIN POLLENLESS 3-LIKE 2"/>
    <property type="match status" value="1"/>
</dbReference>
<feature type="compositionally biased region" description="Low complexity" evidence="8">
    <location>
        <begin position="21"/>
        <end position="36"/>
    </location>
</feature>
<sequence>MMFERNSPARCFMTPPPQPPASWRSSKPSRSPSMPLSERKKSPSPVNKDDLFHIIHKVPSGDSPYVKAKQVQLVDKDPGRAISMFWAAINAGDRVESALKDMALVMKQLNRSDEAIEAIKSFRHLCPSDSQESLDNILVELYKRSGRADEEIAMLHHKLKQIEEGVTFVGRTTKQARSQGKKIQITAEQEISRILGNLAWAYMQKGEYKTAEEHYRKALSFEVDRNKQCNLAICLMHMNRITEAKFLLKAVSTASKNRKMDEAYAKSFERASEMLVEIESSSLDNAASSMRSVSQCSPKGFENLAGKSPGVVNRSTENLSVTSEGAVSHARRRLYQSPDPTRGDLNAPSPCTKPKKSSWGFNNGYRRETWGDAYKPSFGSLNDKHGLSPPTNGNWRARTMEDSSILKHGDTTVTGSSDASNTEAAMEFTVKEKSTAAYSNSGSILSESSDMVVDKPLQKKSWADIVEEEQSEELDFFSGYPKFDGEDNVDLFSNENEDSNIIYAPQNQTECSSKKLESSDQKKDGYASGNAILSRNPAARRSLFSNPETSEPTYFMCTSQSPQKAPRRNRLQVFQDITSAITSAQKPTTFT</sequence>
<comment type="subcellular location">
    <subcellularLocation>
        <location evidence="1">Nucleus</location>
    </subcellularLocation>
</comment>
<dbReference type="AlphaFoldDB" id="A0AAN9PN77"/>
<feature type="region of interest" description="Disordered" evidence="8">
    <location>
        <begin position="1"/>
        <end position="47"/>
    </location>
</feature>
<accession>A0AAN9PN77</accession>
<feature type="compositionally biased region" description="Polar residues" evidence="8">
    <location>
        <begin position="313"/>
        <end position="325"/>
    </location>
</feature>
<evidence type="ECO:0000256" key="2">
    <source>
        <dbReference type="ARBA" id="ARBA00022737"/>
    </source>
</evidence>
<comment type="similarity">
    <text evidence="6">Belongs to the MS5 protein family.</text>
</comment>
<keyword evidence="2" id="KW-0677">Repeat</keyword>
<gene>
    <name evidence="9" type="ORF">RJT34_14481</name>
</gene>
<keyword evidence="4" id="KW-0175">Coiled coil</keyword>
<proteinExistence type="inferred from homology"/>
<evidence type="ECO:0000256" key="5">
    <source>
        <dbReference type="ARBA" id="ARBA00023242"/>
    </source>
</evidence>
<feature type="region of interest" description="Disordered" evidence="8">
    <location>
        <begin position="378"/>
        <end position="397"/>
    </location>
</feature>
<protein>
    <submittedName>
        <fullName evidence="9">Uncharacterized protein</fullName>
    </submittedName>
</protein>
<dbReference type="InterPro" id="IPR011990">
    <property type="entry name" value="TPR-like_helical_dom_sf"/>
</dbReference>
<dbReference type="GO" id="GO:0005634">
    <property type="term" value="C:nucleus"/>
    <property type="evidence" value="ECO:0007669"/>
    <property type="project" value="UniProtKB-SubCell"/>
</dbReference>
<evidence type="ECO:0000256" key="4">
    <source>
        <dbReference type="ARBA" id="ARBA00023054"/>
    </source>
</evidence>
<feature type="compositionally biased region" description="Basic and acidic residues" evidence="8">
    <location>
        <begin position="37"/>
        <end position="47"/>
    </location>
</feature>
<dbReference type="Pfam" id="PF00515">
    <property type="entry name" value="TPR_1"/>
    <property type="match status" value="1"/>
</dbReference>
<evidence type="ECO:0000313" key="10">
    <source>
        <dbReference type="Proteomes" id="UP001359559"/>
    </source>
</evidence>
<evidence type="ECO:0000256" key="1">
    <source>
        <dbReference type="ARBA" id="ARBA00004123"/>
    </source>
</evidence>
<name>A0AAN9PN77_CLITE</name>
<dbReference type="SUPFAM" id="SSF48452">
    <property type="entry name" value="TPR-like"/>
    <property type="match status" value="1"/>
</dbReference>
<organism evidence="9 10">
    <name type="scientific">Clitoria ternatea</name>
    <name type="common">Butterfly pea</name>
    <dbReference type="NCBI Taxonomy" id="43366"/>
    <lineage>
        <taxon>Eukaryota</taxon>
        <taxon>Viridiplantae</taxon>
        <taxon>Streptophyta</taxon>
        <taxon>Embryophyta</taxon>
        <taxon>Tracheophyta</taxon>
        <taxon>Spermatophyta</taxon>
        <taxon>Magnoliopsida</taxon>
        <taxon>eudicotyledons</taxon>
        <taxon>Gunneridae</taxon>
        <taxon>Pentapetalae</taxon>
        <taxon>rosids</taxon>
        <taxon>fabids</taxon>
        <taxon>Fabales</taxon>
        <taxon>Fabaceae</taxon>
        <taxon>Papilionoideae</taxon>
        <taxon>50 kb inversion clade</taxon>
        <taxon>NPAAA clade</taxon>
        <taxon>indigoferoid/millettioid clade</taxon>
        <taxon>Phaseoleae</taxon>
        <taxon>Clitoria</taxon>
    </lineage>
</organism>
<keyword evidence="3 7" id="KW-0802">TPR repeat</keyword>
<keyword evidence="10" id="KW-1185">Reference proteome</keyword>